<name>Q5KCY2_CRYD1</name>
<dbReference type="PROSITE" id="PS01012">
    <property type="entry name" value="FOLYLPOLYGLU_SYNT_2"/>
    <property type="match status" value="1"/>
</dbReference>
<keyword evidence="9" id="KW-1185">Reference proteome</keyword>
<evidence type="ECO:0000256" key="2">
    <source>
        <dbReference type="ARBA" id="ARBA00022598"/>
    </source>
</evidence>
<dbReference type="Proteomes" id="UP000002149">
    <property type="component" value="Chromosome 8"/>
</dbReference>
<dbReference type="InterPro" id="IPR036565">
    <property type="entry name" value="Mur-like_cat_sf"/>
</dbReference>
<evidence type="ECO:0000256" key="5">
    <source>
        <dbReference type="ARBA" id="ARBA00022840"/>
    </source>
</evidence>
<dbReference type="GO" id="GO:0008841">
    <property type="term" value="F:dihydrofolate synthase activity"/>
    <property type="evidence" value="ECO:0000318"/>
    <property type="project" value="GO_Central"/>
</dbReference>
<dbReference type="GO" id="GO:0005829">
    <property type="term" value="C:cytosol"/>
    <property type="evidence" value="ECO:0000318"/>
    <property type="project" value="GO_Central"/>
</dbReference>
<dbReference type="FunCoup" id="Q5KCY2">
    <property type="interactions" value="169"/>
</dbReference>
<comment type="similarity">
    <text evidence="1">Belongs to the folylpolyglutamate synthase family.</text>
</comment>
<accession>Q55IR7</accession>
<dbReference type="VEuPathDB" id="FungiDB:CNH02620"/>
<dbReference type="InterPro" id="IPR018109">
    <property type="entry name" value="Folylpolyglutamate_synth_CS"/>
</dbReference>
<dbReference type="EMBL" id="AE017348">
    <property type="protein sequence ID" value="AAW45262.1"/>
    <property type="molecule type" value="Genomic_DNA"/>
</dbReference>
<organism evidence="8 9">
    <name type="scientific">Cryptococcus deneoformans (strain JEC21 / ATCC MYA-565)</name>
    <name type="common">Cryptococcus neoformans var. neoformans serotype D</name>
    <dbReference type="NCBI Taxonomy" id="214684"/>
    <lineage>
        <taxon>Eukaryota</taxon>
        <taxon>Fungi</taxon>
        <taxon>Dikarya</taxon>
        <taxon>Basidiomycota</taxon>
        <taxon>Agaricomycotina</taxon>
        <taxon>Tremellomycetes</taxon>
        <taxon>Tremellales</taxon>
        <taxon>Cryptococcaceae</taxon>
        <taxon>Cryptococcus</taxon>
        <taxon>Cryptococcus neoformans species complex</taxon>
    </lineage>
</organism>
<dbReference type="HOGENOM" id="CLU_015869_2_0_1"/>
<dbReference type="PaxDb" id="214684-Q5KCY2"/>
<dbReference type="GeneID" id="3259323"/>
<keyword evidence="5" id="KW-0067">ATP-binding</keyword>
<dbReference type="SUPFAM" id="SSF53244">
    <property type="entry name" value="MurD-like peptide ligases, peptide-binding domain"/>
    <property type="match status" value="1"/>
</dbReference>
<keyword evidence="6" id="KW-0460">Magnesium</keyword>
<dbReference type="GO" id="GO:0004326">
    <property type="term" value="F:tetrahydrofolylpolyglutamate synthase activity"/>
    <property type="evidence" value="ECO:0000318"/>
    <property type="project" value="GO_Central"/>
</dbReference>
<dbReference type="GO" id="GO:0005737">
    <property type="term" value="C:cytoplasm"/>
    <property type="evidence" value="ECO:0000318"/>
    <property type="project" value="GO_Central"/>
</dbReference>
<dbReference type="KEGG" id="cne:CNH02620"/>
<feature type="region of interest" description="Disordered" evidence="7">
    <location>
        <begin position="1"/>
        <end position="28"/>
    </location>
</feature>
<evidence type="ECO:0000313" key="9">
    <source>
        <dbReference type="Proteomes" id="UP000002149"/>
    </source>
</evidence>
<dbReference type="GO" id="GO:0009396">
    <property type="term" value="P:folic acid-containing compound biosynthetic process"/>
    <property type="evidence" value="ECO:0000318"/>
    <property type="project" value="GO_Central"/>
</dbReference>
<dbReference type="GO" id="GO:0005524">
    <property type="term" value="F:ATP binding"/>
    <property type="evidence" value="ECO:0007669"/>
    <property type="project" value="UniProtKB-KW"/>
</dbReference>
<dbReference type="SUPFAM" id="SSF53623">
    <property type="entry name" value="MurD-like peptide ligases, catalytic domain"/>
    <property type="match status" value="1"/>
</dbReference>
<evidence type="ECO:0000256" key="1">
    <source>
        <dbReference type="ARBA" id="ARBA00008276"/>
    </source>
</evidence>
<dbReference type="Gene3D" id="3.90.190.20">
    <property type="entry name" value="Mur ligase, C-terminal domain"/>
    <property type="match status" value="1"/>
</dbReference>
<dbReference type="OMA" id="SIHDRIC"/>
<feature type="region of interest" description="Disordered" evidence="7">
    <location>
        <begin position="297"/>
        <end position="326"/>
    </location>
</feature>
<keyword evidence="3" id="KW-0479">Metal-binding</keyword>
<dbReference type="OrthoDB" id="5212574at2759"/>
<dbReference type="STRING" id="214684.Q5KCY2"/>
<dbReference type="eggNOG" id="KOG2525">
    <property type="taxonomic scope" value="Eukaryota"/>
</dbReference>
<evidence type="ECO:0000256" key="4">
    <source>
        <dbReference type="ARBA" id="ARBA00022741"/>
    </source>
</evidence>
<keyword evidence="4" id="KW-0547">Nucleotide-binding</keyword>
<dbReference type="InterPro" id="IPR001645">
    <property type="entry name" value="Folylpolyglutamate_synth"/>
</dbReference>
<dbReference type="GO" id="GO:0046872">
    <property type="term" value="F:metal ion binding"/>
    <property type="evidence" value="ECO:0007669"/>
    <property type="project" value="UniProtKB-KW"/>
</dbReference>
<accession>Q5KCY2</accession>
<keyword evidence="2" id="KW-0436">Ligase</keyword>
<dbReference type="GO" id="GO:0005739">
    <property type="term" value="C:mitochondrion"/>
    <property type="evidence" value="ECO:0000318"/>
    <property type="project" value="GO_Central"/>
</dbReference>
<sequence>METMPGPSKKMETMSDPSETENPPHIEAADQEIYTSSSSTSAADSSATGLGEIDLGLLRMQILISAFPPLLVPAIHLAGTNGKGSVSALLESCFLSAGFRVARYNSPHLLEPRDALRIDGLPPTEGQWEEAVRIVKEIDKERKVGATVFEITTAAAYWLIYNTTTWCKGGVDVMIIECGMGGARDATNVIRADTVLASALTSVGLDHTAFLGETVEEITKEKASIAVQDAVFVIGPQQYEGVVDMARMTAEERGAKVLEALRTERVSKEIDGQVMSLRPFEAPRPVEVRTWLPSIPTATASSSSRRTRSSDRNRNSNSSSITTQLSLPGNHQLDNLSVALTILHGIRHDTRAKQILPLLEKLTDAAIQQGVASCQWEGRCSWVHYVENDRGKRHNFLVDGAHNSDSAKVLREYIDSLLIKEKTDQKPRFRFIVSLSASPGKSIDSVLSPLLRHGDEIEVVEFTTPVQNMPWIKAVPREEVAQTAGQLLGEEAVSIGGIGEDGVRDALRNAKSSGRLAVVCGSLYLVADAYRLLRGG</sequence>
<dbReference type="FunFam" id="3.90.190.20:FF:000040">
    <property type="entry name" value="Dihydrofolate synthase, putative"/>
    <property type="match status" value="1"/>
</dbReference>
<evidence type="ECO:0000256" key="6">
    <source>
        <dbReference type="ARBA" id="ARBA00022842"/>
    </source>
</evidence>
<dbReference type="InterPro" id="IPR036615">
    <property type="entry name" value="Mur_ligase_C_dom_sf"/>
</dbReference>
<proteinExistence type="inferred from homology"/>
<gene>
    <name evidence="8" type="ordered locus">CNH02620</name>
</gene>
<dbReference type="NCBIfam" id="TIGR01499">
    <property type="entry name" value="folC"/>
    <property type="match status" value="1"/>
</dbReference>
<dbReference type="AlphaFoldDB" id="Q5KCY2"/>
<dbReference type="RefSeq" id="XP_572569.1">
    <property type="nucleotide sequence ID" value="XM_572569.2"/>
</dbReference>
<protein>
    <submittedName>
        <fullName evidence="8">Dihydrofolate synthase, putative</fullName>
    </submittedName>
</protein>
<dbReference type="UniPathway" id="UPA00850"/>
<dbReference type="Gene3D" id="3.40.1190.10">
    <property type="entry name" value="Mur-like, catalytic domain"/>
    <property type="match status" value="1"/>
</dbReference>
<dbReference type="InParanoid" id="Q5KCY2"/>
<evidence type="ECO:0000256" key="7">
    <source>
        <dbReference type="SAM" id="MobiDB-lite"/>
    </source>
</evidence>
<evidence type="ECO:0000313" key="8">
    <source>
        <dbReference type="EMBL" id="AAW45262.1"/>
    </source>
</evidence>
<reference evidence="8 9" key="1">
    <citation type="journal article" date="2005" name="Science">
        <title>The genome of the basidiomycetous yeast and human pathogen Cryptococcus neoformans.</title>
        <authorList>
            <person name="Loftus B.J."/>
            <person name="Fung E."/>
            <person name="Roncaglia P."/>
            <person name="Rowley D."/>
            <person name="Amedeo P."/>
            <person name="Bruno D."/>
            <person name="Vamathevan J."/>
            <person name="Miranda M."/>
            <person name="Anderson I.J."/>
            <person name="Fraser J.A."/>
            <person name="Allen J.E."/>
            <person name="Bosdet I.E."/>
            <person name="Brent M.R."/>
            <person name="Chiu R."/>
            <person name="Doering T.L."/>
            <person name="Donlin M.J."/>
            <person name="D'Souza C.A."/>
            <person name="Fox D.S."/>
            <person name="Grinberg V."/>
            <person name="Fu J."/>
            <person name="Fukushima M."/>
            <person name="Haas B.J."/>
            <person name="Huang J.C."/>
            <person name="Janbon G."/>
            <person name="Jones S.J."/>
            <person name="Koo H.L."/>
            <person name="Krzywinski M.I."/>
            <person name="Kwon-Chung J.K."/>
            <person name="Lengeler K.B."/>
            <person name="Maiti R."/>
            <person name="Marra M.A."/>
            <person name="Marra R.E."/>
            <person name="Mathewson C.A."/>
            <person name="Mitchell T.G."/>
            <person name="Pertea M."/>
            <person name="Riggs F.R."/>
            <person name="Salzberg S.L."/>
            <person name="Schein J.E."/>
            <person name="Shvartsbeyn A."/>
            <person name="Shin H."/>
            <person name="Shumway M."/>
            <person name="Specht C.A."/>
            <person name="Suh B.B."/>
            <person name="Tenney A."/>
            <person name="Utterback T.R."/>
            <person name="Wickes B.L."/>
            <person name="Wortman J.R."/>
            <person name="Wye N.H."/>
            <person name="Kronstad J.W."/>
            <person name="Lodge J.K."/>
            <person name="Heitman J."/>
            <person name="Davis R.W."/>
            <person name="Fraser C.M."/>
            <person name="Hyman R.W."/>
        </authorList>
    </citation>
    <scope>NUCLEOTIDE SEQUENCE [LARGE SCALE GENOMIC DNA]</scope>
    <source>
        <strain evidence="9">JEC21 / ATCC MYA-565</strain>
    </source>
</reference>
<dbReference type="PANTHER" id="PTHR11136:SF0">
    <property type="entry name" value="DIHYDROFOLATE SYNTHETASE-RELATED"/>
    <property type="match status" value="1"/>
</dbReference>
<evidence type="ECO:0000256" key="3">
    <source>
        <dbReference type="ARBA" id="ARBA00022723"/>
    </source>
</evidence>
<dbReference type="PANTHER" id="PTHR11136">
    <property type="entry name" value="FOLYLPOLYGLUTAMATE SYNTHASE-RELATED"/>
    <property type="match status" value="1"/>
</dbReference>